<accession>A0A1C4GRH1</accession>
<evidence type="ECO:0000313" key="3">
    <source>
        <dbReference type="Proteomes" id="UP000243661"/>
    </source>
</evidence>
<sequence length="231" mass="24815">MNKSILCAALWTLISVNAHAELQAVENYELAKIDGQASSAATIDWLLSLNQISQTNTTSGFLDTYSFDSSTCSDLRFCRFAMSLNNRVDAAGKKQWVVFKGVQGTIDLQQVQIDGTDLLYKNTSGVDQIKAALQVSFSEKYPIRIRNFGFSALAIETDTVANEGTNNVPGYLAMGNGGSGVGAYAAGKYTNTTNAFDNGRETGFTGLTMNGNLALQGSLKIFSCTSDMSRC</sequence>
<evidence type="ECO:0000256" key="1">
    <source>
        <dbReference type="SAM" id="SignalP"/>
    </source>
</evidence>
<keyword evidence="1" id="KW-0732">Signal</keyword>
<protein>
    <submittedName>
        <fullName evidence="2">Uncharacterized protein</fullName>
    </submittedName>
</protein>
<evidence type="ECO:0000313" key="2">
    <source>
        <dbReference type="EMBL" id="SCC70827.1"/>
    </source>
</evidence>
<dbReference type="OrthoDB" id="6695901at2"/>
<feature type="signal peptide" evidence="1">
    <location>
        <begin position="1"/>
        <end position="20"/>
    </location>
</feature>
<feature type="chain" id="PRO_5008692626" evidence="1">
    <location>
        <begin position="21"/>
        <end position="231"/>
    </location>
</feature>
<name>A0A1C4GRH1_9GAMM</name>
<proteinExistence type="predicted"/>
<dbReference type="AlphaFoldDB" id="A0A1C4GRH1"/>
<organism evidence="2 3">
    <name type="scientific">Acinetobacter albensis</name>
    <dbReference type="NCBI Taxonomy" id="1673609"/>
    <lineage>
        <taxon>Bacteria</taxon>
        <taxon>Pseudomonadati</taxon>
        <taxon>Pseudomonadota</taxon>
        <taxon>Gammaproteobacteria</taxon>
        <taxon>Moraxellales</taxon>
        <taxon>Moraxellaceae</taxon>
        <taxon>Acinetobacter</taxon>
    </lineage>
</organism>
<gene>
    <name evidence="2" type="ORF">GA0116959_101169</name>
</gene>
<reference evidence="2 3" key="1">
    <citation type="submission" date="2016-08" db="EMBL/GenBank/DDBJ databases">
        <authorList>
            <person name="Seilhamer J.J."/>
        </authorList>
    </citation>
    <scope>NUCLEOTIDE SEQUENCE [LARGE SCALE GENOMIC DNA]</scope>
    <source>
        <strain evidence="2 3">ANC 4874</strain>
    </source>
</reference>
<dbReference type="Proteomes" id="UP000243661">
    <property type="component" value="Unassembled WGS sequence"/>
</dbReference>
<dbReference type="EMBL" id="FMBK01000001">
    <property type="protein sequence ID" value="SCC70827.1"/>
    <property type="molecule type" value="Genomic_DNA"/>
</dbReference>
<dbReference type="RefSeq" id="WP_092717316.1">
    <property type="nucleotide sequence ID" value="NZ_FMBK01000001.1"/>
</dbReference>